<dbReference type="Proteomes" id="UP000075230">
    <property type="component" value="Unassembled WGS sequence"/>
</dbReference>
<evidence type="ECO:0000313" key="1">
    <source>
        <dbReference type="EMBL" id="GAT21620.1"/>
    </source>
</evidence>
<dbReference type="AlphaFoldDB" id="A0A146F652"/>
<organism evidence="1 2">
    <name type="scientific">Aspergillus kawachii</name>
    <name type="common">White koji mold</name>
    <name type="synonym">Aspergillus awamori var. kawachi</name>
    <dbReference type="NCBI Taxonomy" id="1069201"/>
    <lineage>
        <taxon>Eukaryota</taxon>
        <taxon>Fungi</taxon>
        <taxon>Dikarya</taxon>
        <taxon>Ascomycota</taxon>
        <taxon>Pezizomycotina</taxon>
        <taxon>Eurotiomycetes</taxon>
        <taxon>Eurotiomycetidae</taxon>
        <taxon>Eurotiales</taxon>
        <taxon>Aspergillaceae</taxon>
        <taxon>Aspergillus</taxon>
        <taxon>Aspergillus subgen. Circumdati</taxon>
    </lineage>
</organism>
<evidence type="ECO:0000313" key="2">
    <source>
        <dbReference type="Proteomes" id="UP000075230"/>
    </source>
</evidence>
<comment type="caution">
    <text evidence="1">The sequence shown here is derived from an EMBL/GenBank/DDBJ whole genome shotgun (WGS) entry which is preliminary data.</text>
</comment>
<gene>
    <name evidence="1" type="ORF">RIB2604_01005110</name>
</gene>
<sequence length="70" mass="7818">MGPTQQPMVNGRCEPMAGKGPIAMETRLKTTKRVITVVRLQETCYCAADPNYWIINLVRGKLSKESNNAH</sequence>
<reference evidence="2" key="2">
    <citation type="submission" date="2016-02" db="EMBL/GenBank/DDBJ databases">
        <title>Genome sequencing of Aspergillus luchuensis NBRC 4314.</title>
        <authorList>
            <person name="Yamada O."/>
        </authorList>
    </citation>
    <scope>NUCLEOTIDE SEQUENCE [LARGE SCALE GENOMIC DNA]</scope>
    <source>
        <strain evidence="2">RIB 2604</strain>
    </source>
</reference>
<dbReference type="EMBL" id="BCWF01000010">
    <property type="protein sequence ID" value="GAT21620.1"/>
    <property type="molecule type" value="Genomic_DNA"/>
</dbReference>
<proteinExistence type="predicted"/>
<name>A0A146F652_ASPKA</name>
<accession>A0A146F652</accession>
<reference evidence="1 2" key="1">
    <citation type="journal article" date="2016" name="DNA Res.">
        <title>Genome sequence of Aspergillus luchuensis NBRC 4314.</title>
        <authorList>
            <person name="Yamada O."/>
            <person name="Machida M."/>
            <person name="Hosoyama A."/>
            <person name="Goto M."/>
            <person name="Takahashi T."/>
            <person name="Futagami T."/>
            <person name="Yamagata Y."/>
            <person name="Takeuchi M."/>
            <person name="Kobayashi T."/>
            <person name="Koike H."/>
            <person name="Abe K."/>
            <person name="Asai K."/>
            <person name="Arita M."/>
            <person name="Fujita N."/>
            <person name="Fukuda K."/>
            <person name="Higa K."/>
            <person name="Horikawa H."/>
            <person name="Ishikawa T."/>
            <person name="Jinno K."/>
            <person name="Kato Y."/>
            <person name="Kirimura K."/>
            <person name="Mizutani O."/>
            <person name="Nakasone K."/>
            <person name="Sano M."/>
            <person name="Shiraishi Y."/>
            <person name="Tsukahara M."/>
            <person name="Gomi K."/>
        </authorList>
    </citation>
    <scope>NUCLEOTIDE SEQUENCE [LARGE SCALE GENOMIC DNA]</scope>
    <source>
        <strain evidence="1 2">RIB 2604</strain>
    </source>
</reference>
<protein>
    <submittedName>
        <fullName evidence="1">Uncharacterized protein</fullName>
    </submittedName>
</protein>